<feature type="region of interest" description="Disordered" evidence="1">
    <location>
        <begin position="1"/>
        <end position="45"/>
    </location>
</feature>
<feature type="compositionally biased region" description="Pro residues" evidence="1">
    <location>
        <begin position="568"/>
        <end position="582"/>
    </location>
</feature>
<feature type="compositionally biased region" description="Polar residues" evidence="1">
    <location>
        <begin position="623"/>
        <end position="653"/>
    </location>
</feature>
<sequence length="982" mass="105519">MSPSPLEEDGTSAQPPRHPVPQLQGPFEESMMESLNDLEEGEQKTDSIARRKMLLQGERYERVCAGRWKQRPGEKFHPLWKLSAQLSFGLHLLAQGLAKSEEEVMRILQSHVDDIDGFLERTTEDFDLAQSDVEERLRYLRLPLEHVEVFDHMLDDRTFRSSIVEGNEKIEHIVERTSEAMKDALKDVQKGIDATGALGKYLTELKSSWPDRTPEMDAVYVAMLGNVEGWTRAFMDLQLQGNRLAVSLVQLAGIVAEMQRRAGIASRKVLLPYSGPANGDVSSGKRGTVTRKQQAKSPGLTSSRSPQQSPKVPPNKPLPMAPDLMVPARQASRAKLAHEEKLRRRSLEVLQEQQEKTKAAQSQSEKKSSVAEKVRSVTRRGSEQTVVSHAKPSKPSKPSKPPKPSKPSGARFPATPKATAPALSSPKFMWSESAIRSSAQPGLKERLHGGGPSGQPGAVIELPAEVPDESAVANETPKKGGLFIHLGSKHKNKEHSSAPSSSKSLNIFRKSPQSSRAPEPTTESEPAEAANLSPAPANTSPSAEGTRQTENQLSPPLVSAPLRSSPDPGLPTPPALIPPKEPSPYTALPDILATAQRATAVRASLRISVPSSGSPEPERTPRAITSQPPDATHTPTTLTELASNASKPQAITENESKHTSYDASLSERGSQVPVLDTAKASARELTTEQDGEKTPTTNVRPQVDIPVATDIAAQEAKDEPLDTPLTSATMRSYSDFYKLPPQQTSPTPPPITPEESLANQSIASSVAPSASHSKTASIQEAAKEIEPSQTKPEEQPSPSRSSQRKPASPQKKSTNTKDLRVKPRNKDLKNQSELLDMIACTPPHSPIHRRTSSDGSALNAVGRTSSTSRILAPPDEAPPPPAPGGRSMINPDYAAAGAFEGERRLKRGGGTNSSGWKKMFAAAGGSASTANSPGNSMGTSGGAGAKVEDEKIQMSANLMSGEGNDVLWYKGMGRDGLWVSGA</sequence>
<feature type="region of interest" description="Disordered" evidence="1">
    <location>
        <begin position="350"/>
        <end position="587"/>
    </location>
</feature>
<feature type="region of interest" description="Disordered" evidence="1">
    <location>
        <begin position="925"/>
        <end position="946"/>
    </location>
</feature>
<feature type="compositionally biased region" description="Polar residues" evidence="1">
    <location>
        <begin position="757"/>
        <end position="778"/>
    </location>
</feature>
<feature type="compositionally biased region" description="Low complexity" evidence="1">
    <location>
        <begin position="514"/>
        <end position="530"/>
    </location>
</feature>
<dbReference type="EMBL" id="JAACFV010000007">
    <property type="protein sequence ID" value="KAF7513125.1"/>
    <property type="molecule type" value="Genomic_DNA"/>
</dbReference>
<feature type="compositionally biased region" description="Pro residues" evidence="1">
    <location>
        <begin position="311"/>
        <end position="320"/>
    </location>
</feature>
<feature type="compositionally biased region" description="Polar residues" evidence="1">
    <location>
        <begin position="536"/>
        <end position="554"/>
    </location>
</feature>
<comment type="caution">
    <text evidence="2">The sequence shown here is derived from an EMBL/GenBank/DDBJ whole genome shotgun (WGS) entry which is preliminary data.</text>
</comment>
<feature type="compositionally biased region" description="Low complexity" evidence="1">
    <location>
        <begin position="925"/>
        <end position="936"/>
    </location>
</feature>
<protein>
    <submittedName>
        <fullName evidence="2">Uncharacterized protein</fullName>
    </submittedName>
</protein>
<feature type="compositionally biased region" description="Low complexity" evidence="1">
    <location>
        <begin position="796"/>
        <end position="809"/>
    </location>
</feature>
<gene>
    <name evidence="2" type="ORF">GJ744_010521</name>
</gene>
<feature type="region of interest" description="Disordered" evidence="1">
    <location>
        <begin position="604"/>
        <end position="891"/>
    </location>
</feature>
<feature type="compositionally biased region" description="Basic and acidic residues" evidence="1">
    <location>
        <begin position="781"/>
        <end position="794"/>
    </location>
</feature>
<feature type="compositionally biased region" description="Basic and acidic residues" evidence="1">
    <location>
        <begin position="681"/>
        <end position="693"/>
    </location>
</feature>
<keyword evidence="3" id="KW-1185">Reference proteome</keyword>
<evidence type="ECO:0000313" key="2">
    <source>
        <dbReference type="EMBL" id="KAF7513125.1"/>
    </source>
</evidence>
<evidence type="ECO:0000313" key="3">
    <source>
        <dbReference type="Proteomes" id="UP000606974"/>
    </source>
</evidence>
<feature type="compositionally biased region" description="Basic and acidic residues" evidence="1">
    <location>
        <begin position="350"/>
        <end position="375"/>
    </location>
</feature>
<organism evidence="2 3">
    <name type="scientific">Endocarpon pusillum</name>
    <dbReference type="NCBI Taxonomy" id="364733"/>
    <lineage>
        <taxon>Eukaryota</taxon>
        <taxon>Fungi</taxon>
        <taxon>Dikarya</taxon>
        <taxon>Ascomycota</taxon>
        <taxon>Pezizomycotina</taxon>
        <taxon>Eurotiomycetes</taxon>
        <taxon>Chaetothyriomycetidae</taxon>
        <taxon>Verrucariales</taxon>
        <taxon>Verrucariaceae</taxon>
        <taxon>Endocarpon</taxon>
    </lineage>
</organism>
<accession>A0A8H7AXV5</accession>
<evidence type="ECO:0000256" key="1">
    <source>
        <dbReference type="SAM" id="MobiDB-lite"/>
    </source>
</evidence>
<dbReference type="AlphaFoldDB" id="A0A8H7AXV5"/>
<feature type="region of interest" description="Disordered" evidence="1">
    <location>
        <begin position="273"/>
        <end position="322"/>
    </location>
</feature>
<proteinExistence type="predicted"/>
<dbReference type="Proteomes" id="UP000606974">
    <property type="component" value="Unassembled WGS sequence"/>
</dbReference>
<reference evidence="2" key="1">
    <citation type="submission" date="2020-02" db="EMBL/GenBank/DDBJ databases">
        <authorList>
            <person name="Palmer J.M."/>
        </authorList>
    </citation>
    <scope>NUCLEOTIDE SEQUENCE</scope>
    <source>
        <strain evidence="2">EPUS1.4</strain>
        <tissue evidence="2">Thallus</tissue>
    </source>
</reference>
<name>A0A8H7AXV5_9EURO</name>
<dbReference type="OrthoDB" id="5389734at2759"/>
<feature type="compositionally biased region" description="Acidic residues" evidence="1">
    <location>
        <begin position="1"/>
        <end position="10"/>
    </location>
</feature>
<feature type="compositionally biased region" description="Polar residues" evidence="1">
    <location>
        <begin position="290"/>
        <end position="310"/>
    </location>
</feature>
<feature type="compositionally biased region" description="Basic and acidic residues" evidence="1">
    <location>
        <begin position="815"/>
        <end position="830"/>
    </location>
</feature>